<evidence type="ECO:0000313" key="12">
    <source>
        <dbReference type="EMBL" id="MFD1206495.1"/>
    </source>
</evidence>
<dbReference type="RefSeq" id="WP_381482016.1">
    <property type="nucleotide sequence ID" value="NZ_JBHTLT010000124.1"/>
</dbReference>
<dbReference type="NCBIfam" id="TIGR00147">
    <property type="entry name" value="YegS/Rv2252/BmrU family lipid kinase"/>
    <property type="match status" value="1"/>
</dbReference>
<dbReference type="Gene3D" id="3.40.50.10330">
    <property type="entry name" value="Probable inorganic polyphosphate/atp-NAD kinase, domain 1"/>
    <property type="match status" value="1"/>
</dbReference>
<evidence type="ECO:0000256" key="7">
    <source>
        <dbReference type="ARBA" id="ARBA00022840"/>
    </source>
</evidence>
<keyword evidence="6 12" id="KW-0418">Kinase</keyword>
<proteinExistence type="inferred from homology"/>
<dbReference type="EC" id="2.7.1.-" evidence="12"/>
<keyword evidence="9" id="KW-0594">Phospholipid biosynthesis</keyword>
<dbReference type="InterPro" id="IPR045540">
    <property type="entry name" value="YegS/DAGK_C"/>
</dbReference>
<evidence type="ECO:0000256" key="10">
    <source>
        <dbReference type="ARBA" id="ARBA00023264"/>
    </source>
</evidence>
<dbReference type="SMART" id="SM00046">
    <property type="entry name" value="DAGKc"/>
    <property type="match status" value="1"/>
</dbReference>
<keyword evidence="10" id="KW-1208">Phospholipid metabolism</keyword>
<dbReference type="PROSITE" id="PS50146">
    <property type="entry name" value="DAGK"/>
    <property type="match status" value="1"/>
</dbReference>
<dbReference type="InterPro" id="IPR017438">
    <property type="entry name" value="ATP-NAD_kinase_N"/>
</dbReference>
<dbReference type="GO" id="GO:0016301">
    <property type="term" value="F:kinase activity"/>
    <property type="evidence" value="ECO:0007669"/>
    <property type="project" value="UniProtKB-KW"/>
</dbReference>
<dbReference type="InterPro" id="IPR016064">
    <property type="entry name" value="NAD/diacylglycerol_kinase_sf"/>
</dbReference>
<dbReference type="SUPFAM" id="SSF111331">
    <property type="entry name" value="NAD kinase/diacylglycerol kinase-like"/>
    <property type="match status" value="1"/>
</dbReference>
<dbReference type="EMBL" id="JBHTLT010000124">
    <property type="protein sequence ID" value="MFD1206495.1"/>
    <property type="molecule type" value="Genomic_DNA"/>
</dbReference>
<name>A0ABW3U0F3_9BACL</name>
<comment type="cofactor">
    <cofactor evidence="1">
        <name>Mg(2+)</name>
        <dbReference type="ChEBI" id="CHEBI:18420"/>
    </cofactor>
</comment>
<dbReference type="Pfam" id="PF19279">
    <property type="entry name" value="YegS_C"/>
    <property type="match status" value="1"/>
</dbReference>
<organism evidence="12 13">
    <name type="scientific">Sporosarcina contaminans</name>
    <dbReference type="NCBI Taxonomy" id="633403"/>
    <lineage>
        <taxon>Bacteria</taxon>
        <taxon>Bacillati</taxon>
        <taxon>Bacillota</taxon>
        <taxon>Bacilli</taxon>
        <taxon>Bacillales</taxon>
        <taxon>Caryophanaceae</taxon>
        <taxon>Sporosarcina</taxon>
    </lineage>
</organism>
<evidence type="ECO:0000259" key="11">
    <source>
        <dbReference type="PROSITE" id="PS50146"/>
    </source>
</evidence>
<dbReference type="InterPro" id="IPR050187">
    <property type="entry name" value="Lipid_Phosphate_FormReg"/>
</dbReference>
<comment type="caution">
    <text evidence="12">The sequence shown here is derived from an EMBL/GenBank/DDBJ whole genome shotgun (WGS) entry which is preliminary data.</text>
</comment>
<evidence type="ECO:0000256" key="2">
    <source>
        <dbReference type="ARBA" id="ARBA00005983"/>
    </source>
</evidence>
<keyword evidence="4 12" id="KW-0808">Transferase</keyword>
<gene>
    <name evidence="12" type="ORF">ACFQ38_15470</name>
</gene>
<protein>
    <submittedName>
        <fullName evidence="12">Diacylglycerol/lipid kinase family protein</fullName>
        <ecNumber evidence="12">2.7.1.-</ecNumber>
    </submittedName>
</protein>
<keyword evidence="7" id="KW-0067">ATP-binding</keyword>
<dbReference type="Proteomes" id="UP001597231">
    <property type="component" value="Unassembled WGS sequence"/>
</dbReference>
<accession>A0ABW3U0F3</accession>
<dbReference type="PANTHER" id="PTHR12358:SF54">
    <property type="entry name" value="SPHINGOSINE KINASE RELATED PROTEIN"/>
    <property type="match status" value="1"/>
</dbReference>
<evidence type="ECO:0000256" key="3">
    <source>
        <dbReference type="ARBA" id="ARBA00022516"/>
    </source>
</evidence>
<evidence type="ECO:0000256" key="8">
    <source>
        <dbReference type="ARBA" id="ARBA00023098"/>
    </source>
</evidence>
<evidence type="ECO:0000256" key="5">
    <source>
        <dbReference type="ARBA" id="ARBA00022741"/>
    </source>
</evidence>
<sequence>MYLFIINPASGNGRAFDKWSELQMMLRNKKIDYQFHICSSIVATNEFIERHCKLMTIKAVVIIGGDGTTHSVIQHLPYKNIPIAILPAGSGNDICRNFGLTNDTKTFIEKLFIADSEKVDVISVNGKIGLTVVGIGLDAMIGERADHSLYKKWLNMFNIGRFAYPIAAIFELLTFTPFQAKLLVDRQYIPTSKAWLIACGNTKKYGGGLKICPTADPANGKLALTLLDGAHRAKVLFSLFPQLLIGKTIQQKEVTYLSGKQFHIQTDRIIPVVIDGEILPTDNITIEILPQALQIIKTV</sequence>
<dbReference type="PANTHER" id="PTHR12358">
    <property type="entry name" value="SPHINGOSINE KINASE"/>
    <property type="match status" value="1"/>
</dbReference>
<evidence type="ECO:0000256" key="4">
    <source>
        <dbReference type="ARBA" id="ARBA00022679"/>
    </source>
</evidence>
<dbReference type="InterPro" id="IPR001206">
    <property type="entry name" value="Diacylglycerol_kinase_cat_dom"/>
</dbReference>
<dbReference type="Pfam" id="PF00781">
    <property type="entry name" value="DAGK_cat"/>
    <property type="match status" value="1"/>
</dbReference>
<keyword evidence="13" id="KW-1185">Reference proteome</keyword>
<feature type="domain" description="DAGKc" evidence="11">
    <location>
        <begin position="1"/>
        <end position="128"/>
    </location>
</feature>
<keyword evidence="8" id="KW-0443">Lipid metabolism</keyword>
<evidence type="ECO:0000313" key="13">
    <source>
        <dbReference type="Proteomes" id="UP001597231"/>
    </source>
</evidence>
<dbReference type="Gene3D" id="2.60.200.40">
    <property type="match status" value="1"/>
</dbReference>
<keyword evidence="5" id="KW-0547">Nucleotide-binding</keyword>
<keyword evidence="3" id="KW-0444">Lipid biosynthesis</keyword>
<reference evidence="13" key="1">
    <citation type="journal article" date="2019" name="Int. J. Syst. Evol. Microbiol.">
        <title>The Global Catalogue of Microorganisms (GCM) 10K type strain sequencing project: providing services to taxonomists for standard genome sequencing and annotation.</title>
        <authorList>
            <consortium name="The Broad Institute Genomics Platform"/>
            <consortium name="The Broad Institute Genome Sequencing Center for Infectious Disease"/>
            <person name="Wu L."/>
            <person name="Ma J."/>
        </authorList>
    </citation>
    <scope>NUCLEOTIDE SEQUENCE [LARGE SCALE GENOMIC DNA]</scope>
    <source>
        <strain evidence="13">CCUG 53915</strain>
    </source>
</reference>
<evidence type="ECO:0000256" key="6">
    <source>
        <dbReference type="ARBA" id="ARBA00022777"/>
    </source>
</evidence>
<comment type="similarity">
    <text evidence="2">Belongs to the diacylglycerol/lipid kinase family.</text>
</comment>
<evidence type="ECO:0000256" key="1">
    <source>
        <dbReference type="ARBA" id="ARBA00001946"/>
    </source>
</evidence>
<dbReference type="InterPro" id="IPR005218">
    <property type="entry name" value="Diacylglycerol/lipid_kinase"/>
</dbReference>
<evidence type="ECO:0000256" key="9">
    <source>
        <dbReference type="ARBA" id="ARBA00023209"/>
    </source>
</evidence>